<feature type="transmembrane region" description="Helical" evidence="1">
    <location>
        <begin position="128"/>
        <end position="150"/>
    </location>
</feature>
<keyword evidence="1" id="KW-0472">Membrane</keyword>
<sequence length="231" mass="24981">MMKSHLLRSWRSVRAAELWVVAGLVLFLLTERLGVRIDFGAPAYPVRALFFQALMLGLQGMLMLLCWLPAARSVAPHRWRMLRLAGALSLGALLAAWALPSLLAATLGLPPCDVCGKLQPQGKPWTEILSESLILLLLAGLAAGVAELLARRRRNELQLQQLLDEQARLIHEAASARLAARAGRVDPQVLLNDLEAVLKLAGLGSAQAGVALDGLMGQLRQALQSSRRSSP</sequence>
<reference evidence="2 3" key="1">
    <citation type="submission" date="2020-08" db="EMBL/GenBank/DDBJ databases">
        <title>Genomic Encyclopedia of Type Strains, Phase IV (KMG-IV): sequencing the most valuable type-strain genomes for metagenomic binning, comparative biology and taxonomic classification.</title>
        <authorList>
            <person name="Goeker M."/>
        </authorList>
    </citation>
    <scope>NUCLEOTIDE SEQUENCE [LARGE SCALE GENOMIC DNA]</scope>
    <source>
        <strain evidence="2 3">DSM 23958</strain>
    </source>
</reference>
<keyword evidence="1" id="KW-0812">Transmembrane</keyword>
<keyword evidence="1" id="KW-1133">Transmembrane helix</keyword>
<evidence type="ECO:0008006" key="4">
    <source>
        <dbReference type="Google" id="ProtNLM"/>
    </source>
</evidence>
<comment type="caution">
    <text evidence="2">The sequence shown here is derived from an EMBL/GenBank/DDBJ whole genome shotgun (WGS) entry which is preliminary data.</text>
</comment>
<evidence type="ECO:0000256" key="1">
    <source>
        <dbReference type="SAM" id="Phobius"/>
    </source>
</evidence>
<evidence type="ECO:0000313" key="2">
    <source>
        <dbReference type="EMBL" id="MBB5204374.1"/>
    </source>
</evidence>
<evidence type="ECO:0000313" key="3">
    <source>
        <dbReference type="Proteomes" id="UP000554837"/>
    </source>
</evidence>
<keyword evidence="3" id="KW-1185">Reference proteome</keyword>
<gene>
    <name evidence="2" type="ORF">HNQ51_001688</name>
</gene>
<accession>A0A840S6F9</accession>
<dbReference type="EMBL" id="JACHHO010000002">
    <property type="protein sequence ID" value="MBB5204374.1"/>
    <property type="molecule type" value="Genomic_DNA"/>
</dbReference>
<protein>
    <recommendedName>
        <fullName evidence="4">Histidine kinase</fullName>
    </recommendedName>
</protein>
<dbReference type="RefSeq" id="WP_138855941.1">
    <property type="nucleotide sequence ID" value="NZ_CP040709.1"/>
</dbReference>
<organism evidence="2 3">
    <name type="scientific">Inhella inkyongensis</name>
    <dbReference type="NCBI Taxonomy" id="392593"/>
    <lineage>
        <taxon>Bacteria</taxon>
        <taxon>Pseudomonadati</taxon>
        <taxon>Pseudomonadota</taxon>
        <taxon>Betaproteobacteria</taxon>
        <taxon>Burkholderiales</taxon>
        <taxon>Sphaerotilaceae</taxon>
        <taxon>Inhella</taxon>
    </lineage>
</organism>
<proteinExistence type="predicted"/>
<feature type="transmembrane region" description="Helical" evidence="1">
    <location>
        <begin position="82"/>
        <end position="108"/>
    </location>
</feature>
<feature type="transmembrane region" description="Helical" evidence="1">
    <location>
        <begin position="50"/>
        <end position="70"/>
    </location>
</feature>
<name>A0A840S6F9_9BURK</name>
<dbReference type="AlphaFoldDB" id="A0A840S6F9"/>
<dbReference type="Proteomes" id="UP000554837">
    <property type="component" value="Unassembled WGS sequence"/>
</dbReference>